<feature type="domain" description="Transposase IS116/IS110/IS902 C-terminal" evidence="2">
    <location>
        <begin position="73"/>
        <end position="150"/>
    </location>
</feature>
<name>A0A3N4GTP5_9ACTN</name>
<dbReference type="Proteomes" id="UP000267536">
    <property type="component" value="Unassembled WGS sequence"/>
</dbReference>
<gene>
    <name evidence="3" type="ORF">EF294_00925</name>
</gene>
<dbReference type="PANTHER" id="PTHR33055">
    <property type="entry name" value="TRANSPOSASE FOR INSERTION SEQUENCE ELEMENT IS1111A"/>
    <property type="match status" value="1"/>
</dbReference>
<dbReference type="InterPro" id="IPR047650">
    <property type="entry name" value="Transpos_IS110"/>
</dbReference>
<dbReference type="AlphaFoldDB" id="A0A3N4GTP5"/>
<evidence type="ECO:0000313" key="3">
    <source>
        <dbReference type="EMBL" id="RPA66182.1"/>
    </source>
</evidence>
<reference evidence="3 4" key="1">
    <citation type="submission" date="2018-11" db="EMBL/GenBank/DDBJ databases">
        <title>Draft genome sequence of Gordonia sp. RS15-1S isolated from rice stems.</title>
        <authorList>
            <person name="Muangham S."/>
        </authorList>
    </citation>
    <scope>NUCLEOTIDE SEQUENCE [LARGE SCALE GENOMIC DNA]</scope>
    <source>
        <strain evidence="3 4">RS15-1S</strain>
    </source>
</reference>
<organism evidence="3 4">
    <name type="scientific">Gordonia oryzae</name>
    <dbReference type="NCBI Taxonomy" id="2487349"/>
    <lineage>
        <taxon>Bacteria</taxon>
        <taxon>Bacillati</taxon>
        <taxon>Actinomycetota</taxon>
        <taxon>Actinomycetes</taxon>
        <taxon>Mycobacteriales</taxon>
        <taxon>Gordoniaceae</taxon>
        <taxon>Gordonia</taxon>
    </lineage>
</organism>
<dbReference type="EMBL" id="RKMH01000001">
    <property type="protein sequence ID" value="RPA66182.1"/>
    <property type="molecule type" value="Genomic_DNA"/>
</dbReference>
<dbReference type="PANTHER" id="PTHR33055:SF16">
    <property type="entry name" value="TRANSPOSASE FOR INSERTION SEQUENCE ELEMENT IS1547"/>
    <property type="match status" value="1"/>
</dbReference>
<dbReference type="InterPro" id="IPR003346">
    <property type="entry name" value="Transposase_20"/>
</dbReference>
<keyword evidence="4" id="KW-1185">Reference proteome</keyword>
<dbReference type="Pfam" id="PF02371">
    <property type="entry name" value="Transposase_20"/>
    <property type="match status" value="1"/>
</dbReference>
<protein>
    <recommendedName>
        <fullName evidence="2">Transposase IS116/IS110/IS902 C-terminal domain-containing protein</fullName>
    </recommendedName>
</protein>
<evidence type="ECO:0000313" key="4">
    <source>
        <dbReference type="Proteomes" id="UP000267536"/>
    </source>
</evidence>
<comment type="caution">
    <text evidence="3">The sequence shown here is derived from an EMBL/GenBank/DDBJ whole genome shotgun (WGS) entry which is preliminary data.</text>
</comment>
<dbReference type="GO" id="GO:0003677">
    <property type="term" value="F:DNA binding"/>
    <property type="evidence" value="ECO:0007669"/>
    <property type="project" value="InterPro"/>
</dbReference>
<evidence type="ECO:0000256" key="1">
    <source>
        <dbReference type="SAM" id="Coils"/>
    </source>
</evidence>
<feature type="coiled-coil region" evidence="1">
    <location>
        <begin position="29"/>
        <end position="63"/>
    </location>
</feature>
<dbReference type="GO" id="GO:0006313">
    <property type="term" value="P:DNA transposition"/>
    <property type="evidence" value="ECO:0007669"/>
    <property type="project" value="InterPro"/>
</dbReference>
<evidence type="ECO:0000259" key="2">
    <source>
        <dbReference type="Pfam" id="PF02371"/>
    </source>
</evidence>
<accession>A0A3N4GTP5</accession>
<keyword evidence="1" id="KW-0175">Coiled coil</keyword>
<dbReference type="GO" id="GO:0004803">
    <property type="term" value="F:transposase activity"/>
    <property type="evidence" value="ECO:0007669"/>
    <property type="project" value="InterPro"/>
</dbReference>
<proteinExistence type="predicted"/>
<dbReference type="OrthoDB" id="4337860at2"/>
<sequence>MNAEASGSIARVALCQRPRLDLAKLADPAHAAKLTLRQLAQRVESLDAEISDLDRELKTLADATTPTLVFKAGIGTGRAAQVLSSDGENIARLHSDAAFASLCGAAPIPVASGRTHRMRLHRGGDRQANRALHMIAVVRLRYDPNTIAYVERRLAEGLSKKDTSGAA</sequence>